<sequence length="1064" mass="114921">MEALERKALENLRFDWAPTPEDVWDRTTPHVEGLNDGVLKTVMAAYEDAKASRGPSPLGVAITGQQGSGKTHMLGAVRAEVQRRGGYFFLVSLLHGSDFWQNIVHALRTGLHYPGLGGEKQLMVALTRLANRLDLPDDARRQVLGEAPLTRAALDEVVHALGRTDPQRGHECRHTARALVLLASGDLSASEVGESYLISASEALPGERMHWGIHPASKTPHQIVEELSRLLSLTGASVLAVDQIDTLISQSSRSTDARGSALVTLANDSLIEQIGGGLMALRESMQRTVSVVACQHQVWESINDQAIKSVGDRFRRESKLNSVPSAEVGRALVETRFEQRFEDVGFEPPYPSWPVLPQAFSGAVQFTPRQLFKQIDDHIRTCLDADTLVTLASLTSRVGLKPRRKPQVETASDEQVDALDARFAALTRSADPRAALDKASEDSRMPALLEAGLRTYIFEQGDEREQYSLDPRPGANPSLHARLRRMLEEKTDDQAHWSFRSIASSDARAAQNRIQRLLINAGLDPNVPKRKAFLLRTGPWKMNTKKTGEMLEAFRAAGGVFLDHVDPDDLKAFAALEQLWDEPPSGFKPWLQQRRPASTTALFRTVFGEPEPLPERETEPDDPVPPESHGDFDGWPDEDLDVEAPPVVVPVVPPGFVSLGESADTGEPVPIPLEALRKHAVIFAGSGSGKTVLIRRLLEECALQGVSAIVLDPNNDLARLGDAWPSAPGGWGPGDDVKAADYLEHTDVVVWTPRREAGRPLSFQPLPDLAAVAGDPDEFGLALDTAVAGLAPRARADGSTAKADLARAVLKEALAYFAHVGGGSLESFLDLLGDLPDGVTSLTKGQAMAADMSQTLTAAMINDPLFGGSGTPLDPGVLLTPAPGKRARISVISLIGLPTDEQRQSFVNQLQMALFAWIKQNPAGDRPLGGLFVMDEAQTLAPSGAMTACTSSTLALASQARKYGLGLVFATQAPKGIHNRIVGNAATQYFGFINSPTQVAAAKEMAAAKGSTVLDISRLNAGQFYAVGEGMPFRRVRSPMCLSHHPSSALTAEEVLVRARTEQH</sequence>
<evidence type="ECO:0000259" key="2">
    <source>
        <dbReference type="SMART" id="SM00382"/>
    </source>
</evidence>
<dbReference type="RefSeq" id="WP_259629334.1">
    <property type="nucleotide sequence ID" value="NZ_JANYMP010000038.1"/>
</dbReference>
<dbReference type="EMBL" id="JANYMP010000038">
    <property type="protein sequence ID" value="MCS7483883.1"/>
    <property type="molecule type" value="Genomic_DNA"/>
</dbReference>
<dbReference type="InterPro" id="IPR003593">
    <property type="entry name" value="AAA+_ATPase"/>
</dbReference>
<comment type="caution">
    <text evidence="3">The sequence shown here is derived from an EMBL/GenBank/DDBJ whole genome shotgun (WGS) entry which is preliminary data.</text>
</comment>
<evidence type="ECO:0000256" key="1">
    <source>
        <dbReference type="SAM" id="MobiDB-lite"/>
    </source>
</evidence>
<evidence type="ECO:0000313" key="3">
    <source>
        <dbReference type="EMBL" id="MCS7483883.1"/>
    </source>
</evidence>
<dbReference type="InterPro" id="IPR002789">
    <property type="entry name" value="HerA_central"/>
</dbReference>
<dbReference type="PANTHER" id="PTHR42957">
    <property type="entry name" value="HELICASE MJ1565-RELATED"/>
    <property type="match status" value="1"/>
</dbReference>
<dbReference type="InterPro" id="IPR008571">
    <property type="entry name" value="HerA-like"/>
</dbReference>
<feature type="domain" description="AAA+ ATPase" evidence="2">
    <location>
        <begin position="676"/>
        <end position="996"/>
    </location>
</feature>
<feature type="region of interest" description="Disordered" evidence="1">
    <location>
        <begin position="608"/>
        <end position="640"/>
    </location>
</feature>
<dbReference type="PANTHER" id="PTHR42957:SF2">
    <property type="entry name" value="HELICASE HERA CENTRAL DOMAIN-CONTAINING PROTEIN"/>
    <property type="match status" value="1"/>
</dbReference>
<feature type="domain" description="AAA+ ATPase" evidence="2">
    <location>
        <begin position="56"/>
        <end position="347"/>
    </location>
</feature>
<dbReference type="Pfam" id="PF01935">
    <property type="entry name" value="DUF87"/>
    <property type="match status" value="1"/>
</dbReference>
<accession>A0A9X3A702</accession>
<dbReference type="AlphaFoldDB" id="A0A9X3A702"/>
<gene>
    <name evidence="3" type="ORF">NZH93_44215</name>
</gene>
<organism evidence="3 4">
    <name type="scientific">Umezawaea endophytica</name>
    <dbReference type="NCBI Taxonomy" id="1654476"/>
    <lineage>
        <taxon>Bacteria</taxon>
        <taxon>Bacillati</taxon>
        <taxon>Actinomycetota</taxon>
        <taxon>Actinomycetes</taxon>
        <taxon>Pseudonocardiales</taxon>
        <taxon>Pseudonocardiaceae</taxon>
        <taxon>Umezawaea</taxon>
    </lineage>
</organism>
<dbReference type="Proteomes" id="UP001141259">
    <property type="component" value="Unassembled WGS sequence"/>
</dbReference>
<dbReference type="InterPro" id="IPR027417">
    <property type="entry name" value="P-loop_NTPase"/>
</dbReference>
<reference evidence="3" key="1">
    <citation type="submission" date="2022-08" db="EMBL/GenBank/DDBJ databases">
        <authorList>
            <person name="Tistechok S."/>
            <person name="Samborskyy M."/>
            <person name="Roman I."/>
        </authorList>
    </citation>
    <scope>NUCLEOTIDE SEQUENCE</scope>
    <source>
        <strain evidence="3">DSM 103496</strain>
    </source>
</reference>
<name>A0A9X3A702_9PSEU</name>
<dbReference type="CDD" id="cd01127">
    <property type="entry name" value="TrwB_TraG_TraD_VirD4"/>
    <property type="match status" value="1"/>
</dbReference>
<protein>
    <submittedName>
        <fullName evidence="3">DUF87 domain-containing protein</fullName>
    </submittedName>
</protein>
<keyword evidence="4" id="KW-1185">Reference proteome</keyword>
<proteinExistence type="predicted"/>
<dbReference type="SUPFAM" id="SSF52540">
    <property type="entry name" value="P-loop containing nucleoside triphosphate hydrolases"/>
    <property type="match status" value="2"/>
</dbReference>
<dbReference type="SMART" id="SM00382">
    <property type="entry name" value="AAA"/>
    <property type="match status" value="2"/>
</dbReference>
<dbReference type="Gene3D" id="3.40.50.300">
    <property type="entry name" value="P-loop containing nucleotide triphosphate hydrolases"/>
    <property type="match status" value="2"/>
</dbReference>
<evidence type="ECO:0000313" key="4">
    <source>
        <dbReference type="Proteomes" id="UP001141259"/>
    </source>
</evidence>